<reference evidence="3 4" key="1">
    <citation type="submission" date="2021-08" db="EMBL/GenBank/DDBJ databases">
        <title>Comparative Genomics Analysis of the Genus Qipengyuania Reveals Extensive Genetic Diversity and Metabolic Versatility, Including the Description of Fifteen Novel Species.</title>
        <authorList>
            <person name="Liu Y."/>
        </authorList>
    </citation>
    <scope>NUCLEOTIDE SEQUENCE [LARGE SCALE GENOMIC DNA]</scope>
    <source>
        <strain evidence="3 4">1NDH1</strain>
    </source>
</reference>
<name>A0ABX9A482_9SPHN</name>
<feature type="region of interest" description="Disordered" evidence="1">
    <location>
        <begin position="25"/>
        <end position="71"/>
    </location>
</feature>
<evidence type="ECO:0000256" key="1">
    <source>
        <dbReference type="SAM" id="MobiDB-lite"/>
    </source>
</evidence>
<protein>
    <submittedName>
        <fullName evidence="3">Uncharacterized protein</fullName>
    </submittedName>
</protein>
<evidence type="ECO:0000313" key="4">
    <source>
        <dbReference type="Proteomes" id="UP000824321"/>
    </source>
</evidence>
<organism evidence="3 4">
    <name type="scientific">Qipengyuania gelatinilytica</name>
    <dbReference type="NCBI Taxonomy" id="2867231"/>
    <lineage>
        <taxon>Bacteria</taxon>
        <taxon>Pseudomonadati</taxon>
        <taxon>Pseudomonadota</taxon>
        <taxon>Alphaproteobacteria</taxon>
        <taxon>Sphingomonadales</taxon>
        <taxon>Erythrobacteraceae</taxon>
        <taxon>Qipengyuania</taxon>
    </lineage>
</organism>
<dbReference type="Proteomes" id="UP000824321">
    <property type="component" value="Chromosome"/>
</dbReference>
<dbReference type="RefSeq" id="WP_221430766.1">
    <property type="nucleotide sequence ID" value="NZ_CP081294.1"/>
</dbReference>
<accession>A0ABX9A482</accession>
<keyword evidence="2" id="KW-0732">Signal</keyword>
<feature type="region of interest" description="Disordered" evidence="1">
    <location>
        <begin position="106"/>
        <end position="147"/>
    </location>
</feature>
<keyword evidence="4" id="KW-1185">Reference proteome</keyword>
<evidence type="ECO:0000313" key="3">
    <source>
        <dbReference type="EMBL" id="QZD95024.1"/>
    </source>
</evidence>
<evidence type="ECO:0000256" key="2">
    <source>
        <dbReference type="SAM" id="SignalP"/>
    </source>
</evidence>
<feature type="signal peptide" evidence="2">
    <location>
        <begin position="1"/>
        <end position="24"/>
    </location>
</feature>
<sequence>MKKLALVALPTALTMAVVAPVALAQEDTGTDTDTTTETAETNGAIVTREAVTEEREVLDEDGNPVLDADGNPTFETVELGWTQTVETPSGNVHTITKIEGERAVVTHEKAERIARAERPTKPERPEKPEKPEKPERPERPDRPGRGG</sequence>
<feature type="chain" id="PRO_5045895246" evidence="2">
    <location>
        <begin position="25"/>
        <end position="147"/>
    </location>
</feature>
<proteinExistence type="predicted"/>
<dbReference type="EMBL" id="CP081294">
    <property type="protein sequence ID" value="QZD95024.1"/>
    <property type="molecule type" value="Genomic_DNA"/>
</dbReference>
<feature type="compositionally biased region" description="Low complexity" evidence="1">
    <location>
        <begin position="31"/>
        <end position="49"/>
    </location>
</feature>
<gene>
    <name evidence="3" type="ORF">K3136_13270</name>
</gene>